<feature type="domain" description="AB hydrolase-1" evidence="2">
    <location>
        <begin position="61"/>
        <end position="299"/>
    </location>
</feature>
<dbReference type="OrthoDB" id="5431692at2"/>
<evidence type="ECO:0000259" key="2">
    <source>
        <dbReference type="Pfam" id="PF00561"/>
    </source>
</evidence>
<sequence length="319" mass="34134">MAIRFGGIMNKLLVGLVAFASSTAFFAGDAFAGELHPTRYLHFNGNKVAVYESRGHEGPGILLLHGNTSAADSYKRILEGPLGSKRHLVAVDLSGYGESDNAASYSTAFFAQEIAYVAQQTGVADGIVVGWSLGGDLALQAAPLLPNAKGFFLFGTAPVGYTPTLPPAFLSPTESYAGPAVSYGFIAGLTQQQITDYVTAFFRPNYRNVPQFMIADGLRTDPNTRTAVYLAGTGQDPTTLDEVAVIRNLHVPVELALGSEDAFVNPAYMDALAPSIPTLHDGHVRYVQHAGHALHYEDPIRFTLILEDFIRDAECAAAH</sequence>
<evidence type="ECO:0000313" key="4">
    <source>
        <dbReference type="Proteomes" id="UP000064967"/>
    </source>
</evidence>
<keyword evidence="3" id="KW-0378">Hydrolase</keyword>
<dbReference type="InterPro" id="IPR050266">
    <property type="entry name" value="AB_hydrolase_sf"/>
</dbReference>
<reference evidence="3 4" key="1">
    <citation type="submission" date="2015-08" db="EMBL/GenBank/DDBJ databases">
        <authorList>
            <person name="Babu N.S."/>
            <person name="Beckwith C.J."/>
            <person name="Beseler K.G."/>
            <person name="Brison A."/>
            <person name="Carone J.V."/>
            <person name="Caskin T.P."/>
            <person name="Diamond M."/>
            <person name="Durham M.E."/>
            <person name="Foxe J.M."/>
            <person name="Go M."/>
            <person name="Henderson B.A."/>
            <person name="Jones I.B."/>
            <person name="McGettigan J.A."/>
            <person name="Micheletti S.J."/>
            <person name="Nasrallah M.E."/>
            <person name="Ortiz D."/>
            <person name="Piller C.R."/>
            <person name="Privatt S.R."/>
            <person name="Schneider S.L."/>
            <person name="Sharp S."/>
            <person name="Smith T.C."/>
            <person name="Stanton J.D."/>
            <person name="Ullery H.E."/>
            <person name="Wilson R.J."/>
            <person name="Serrano M.G."/>
            <person name="Buck G."/>
            <person name="Lee V."/>
            <person name="Wang Y."/>
            <person name="Carvalho R."/>
            <person name="Voegtly L."/>
            <person name="Shi R."/>
            <person name="Duckworth R."/>
            <person name="Johnson A."/>
            <person name="Loviza R."/>
            <person name="Walstead R."/>
            <person name="Shah Z."/>
            <person name="Kiflezghi M."/>
            <person name="Wade K."/>
            <person name="Ball S.L."/>
            <person name="Bradley K.W."/>
            <person name="Asai D.J."/>
            <person name="Bowman C.A."/>
            <person name="Russell D.A."/>
            <person name="Pope W.H."/>
            <person name="Jacobs-Sera D."/>
            <person name="Hendrix R.W."/>
            <person name="Hatfull G.F."/>
        </authorList>
    </citation>
    <scope>NUCLEOTIDE SEQUENCE [LARGE SCALE GENOMIC DNA]</scope>
    <source>
        <strain evidence="3 4">DSM 27648</strain>
    </source>
</reference>
<dbReference type="PANTHER" id="PTHR43798:SF33">
    <property type="entry name" value="HYDROLASE, PUTATIVE (AFU_ORTHOLOGUE AFUA_2G14860)-RELATED"/>
    <property type="match status" value="1"/>
</dbReference>
<dbReference type="SUPFAM" id="SSF53474">
    <property type="entry name" value="alpha/beta-Hydrolases"/>
    <property type="match status" value="1"/>
</dbReference>
<dbReference type="Gene3D" id="3.40.50.1820">
    <property type="entry name" value="alpha/beta hydrolase"/>
    <property type="match status" value="1"/>
</dbReference>
<feature type="signal peptide" evidence="1">
    <location>
        <begin position="1"/>
        <end position="27"/>
    </location>
</feature>
<evidence type="ECO:0000313" key="3">
    <source>
        <dbReference type="EMBL" id="AKU94193.1"/>
    </source>
</evidence>
<evidence type="ECO:0000256" key="1">
    <source>
        <dbReference type="SAM" id="SignalP"/>
    </source>
</evidence>
<dbReference type="InterPro" id="IPR029058">
    <property type="entry name" value="AB_hydrolase_fold"/>
</dbReference>
<gene>
    <name evidence="3" type="ORF">AKJ09_00857</name>
</gene>
<organism evidence="3 4">
    <name type="scientific">Labilithrix luteola</name>
    <dbReference type="NCBI Taxonomy" id="1391654"/>
    <lineage>
        <taxon>Bacteria</taxon>
        <taxon>Pseudomonadati</taxon>
        <taxon>Myxococcota</taxon>
        <taxon>Polyangia</taxon>
        <taxon>Polyangiales</taxon>
        <taxon>Labilitrichaceae</taxon>
        <taxon>Labilithrix</taxon>
    </lineage>
</organism>
<protein>
    <submittedName>
        <fullName evidence="3">Putative hydrolase</fullName>
    </submittedName>
</protein>
<dbReference type="PANTHER" id="PTHR43798">
    <property type="entry name" value="MONOACYLGLYCEROL LIPASE"/>
    <property type="match status" value="1"/>
</dbReference>
<dbReference type="GO" id="GO:0016787">
    <property type="term" value="F:hydrolase activity"/>
    <property type="evidence" value="ECO:0007669"/>
    <property type="project" value="UniProtKB-KW"/>
</dbReference>
<accession>A0A0K1PKX8</accession>
<dbReference type="Proteomes" id="UP000064967">
    <property type="component" value="Chromosome"/>
</dbReference>
<feature type="chain" id="PRO_5005465632" evidence="1">
    <location>
        <begin position="28"/>
        <end position="319"/>
    </location>
</feature>
<proteinExistence type="predicted"/>
<dbReference type="Pfam" id="PF00561">
    <property type="entry name" value="Abhydrolase_1"/>
    <property type="match status" value="1"/>
</dbReference>
<dbReference type="AlphaFoldDB" id="A0A0K1PKX8"/>
<name>A0A0K1PKX8_9BACT</name>
<keyword evidence="1" id="KW-0732">Signal</keyword>
<dbReference type="KEGG" id="llu:AKJ09_00857"/>
<keyword evidence="4" id="KW-1185">Reference proteome</keyword>
<dbReference type="STRING" id="1391654.AKJ09_00857"/>
<dbReference type="InterPro" id="IPR000073">
    <property type="entry name" value="AB_hydrolase_1"/>
</dbReference>
<dbReference type="EMBL" id="CP012333">
    <property type="protein sequence ID" value="AKU94193.1"/>
    <property type="molecule type" value="Genomic_DNA"/>
</dbReference>
<dbReference type="GO" id="GO:0016020">
    <property type="term" value="C:membrane"/>
    <property type="evidence" value="ECO:0007669"/>
    <property type="project" value="TreeGrafter"/>
</dbReference>